<dbReference type="GO" id="GO:0032807">
    <property type="term" value="C:DNA ligase IV complex"/>
    <property type="evidence" value="ECO:0007669"/>
    <property type="project" value="TreeGrafter"/>
</dbReference>
<dbReference type="InterPro" id="IPR012340">
    <property type="entry name" value="NA-bd_OB-fold"/>
</dbReference>
<dbReference type="PROSITE" id="PS50160">
    <property type="entry name" value="DNA_LIGASE_A3"/>
    <property type="match status" value="1"/>
</dbReference>
<dbReference type="AlphaFoldDB" id="A0A9P4J6R8"/>
<dbReference type="Proteomes" id="UP000799439">
    <property type="component" value="Unassembled WGS sequence"/>
</dbReference>
<dbReference type="GO" id="GO:0006310">
    <property type="term" value="P:DNA recombination"/>
    <property type="evidence" value="ECO:0007669"/>
    <property type="project" value="InterPro"/>
</dbReference>
<protein>
    <recommendedName>
        <fullName evidence="7">ATP-dependent DNA ligase family profile domain-containing protein</fullName>
    </recommendedName>
</protein>
<feature type="region of interest" description="Disordered" evidence="6">
    <location>
        <begin position="784"/>
        <end position="817"/>
    </location>
</feature>
<keyword evidence="4" id="KW-0067">ATP-binding</keyword>
<dbReference type="GO" id="GO:0003677">
    <property type="term" value="F:DNA binding"/>
    <property type="evidence" value="ECO:0007669"/>
    <property type="project" value="InterPro"/>
</dbReference>
<dbReference type="EMBL" id="ML996085">
    <property type="protein sequence ID" value="KAF2153438.1"/>
    <property type="molecule type" value="Genomic_DNA"/>
</dbReference>
<dbReference type="GO" id="GO:0006297">
    <property type="term" value="P:nucleotide-excision repair, DNA gap filling"/>
    <property type="evidence" value="ECO:0007669"/>
    <property type="project" value="TreeGrafter"/>
</dbReference>
<gene>
    <name evidence="8" type="ORF">K461DRAFT_278248</name>
</gene>
<keyword evidence="2" id="KW-0436">Ligase</keyword>
<name>A0A9P4J6R8_9PEZI</name>
<dbReference type="SUPFAM" id="SSF56091">
    <property type="entry name" value="DNA ligase/mRNA capping enzyme, catalytic domain"/>
    <property type="match status" value="1"/>
</dbReference>
<feature type="region of interest" description="Disordered" evidence="6">
    <location>
        <begin position="683"/>
        <end position="704"/>
    </location>
</feature>
<dbReference type="Pfam" id="PF01068">
    <property type="entry name" value="DNA_ligase_A_M"/>
    <property type="match status" value="1"/>
</dbReference>
<proteinExistence type="inferred from homology"/>
<evidence type="ECO:0000313" key="8">
    <source>
        <dbReference type="EMBL" id="KAF2153438.1"/>
    </source>
</evidence>
<evidence type="ECO:0000256" key="2">
    <source>
        <dbReference type="ARBA" id="ARBA00022598"/>
    </source>
</evidence>
<accession>A0A9P4J6R8</accession>
<evidence type="ECO:0000256" key="3">
    <source>
        <dbReference type="ARBA" id="ARBA00022741"/>
    </source>
</evidence>
<reference evidence="8" key="1">
    <citation type="journal article" date="2020" name="Stud. Mycol.">
        <title>101 Dothideomycetes genomes: a test case for predicting lifestyles and emergence of pathogens.</title>
        <authorList>
            <person name="Haridas S."/>
            <person name="Albert R."/>
            <person name="Binder M."/>
            <person name="Bloem J."/>
            <person name="Labutti K."/>
            <person name="Salamov A."/>
            <person name="Andreopoulos B."/>
            <person name="Baker S."/>
            <person name="Barry K."/>
            <person name="Bills G."/>
            <person name="Bluhm B."/>
            <person name="Cannon C."/>
            <person name="Castanera R."/>
            <person name="Culley D."/>
            <person name="Daum C."/>
            <person name="Ezra D."/>
            <person name="Gonzalez J."/>
            <person name="Henrissat B."/>
            <person name="Kuo A."/>
            <person name="Liang C."/>
            <person name="Lipzen A."/>
            <person name="Lutzoni F."/>
            <person name="Magnuson J."/>
            <person name="Mondo S."/>
            <person name="Nolan M."/>
            <person name="Ohm R."/>
            <person name="Pangilinan J."/>
            <person name="Park H.-J."/>
            <person name="Ramirez L."/>
            <person name="Alfaro M."/>
            <person name="Sun H."/>
            <person name="Tritt A."/>
            <person name="Yoshinaga Y."/>
            <person name="Zwiers L.-H."/>
            <person name="Turgeon B."/>
            <person name="Goodwin S."/>
            <person name="Spatafora J."/>
            <person name="Crous P."/>
            <person name="Grigoriev I."/>
        </authorList>
    </citation>
    <scope>NUCLEOTIDE SEQUENCE</scope>
    <source>
        <strain evidence="8">CBS 260.36</strain>
    </source>
</reference>
<dbReference type="Gene3D" id="2.40.50.140">
    <property type="entry name" value="Nucleic acid-binding proteins"/>
    <property type="match status" value="1"/>
</dbReference>
<sequence length="1089" mass="121482">MAFKFSVLCDLLQSLEDIHRHDPPLLLADRKTRQWRETDGWFKSHRRAIDGLDVVGAAALLSCLLPERRTDRVYGLQSNSLASNLARQLGFSASKTKDLNVFKRQGHGDLGDCLERVLTGGGPPALPVVTLGEIDRVLLDLASRNDFSSPAVKQRKTSTVDPLFLLANIVRRLHPVEAKWLVRIVLKDLSVTQLDERLILKSIHFLLPDILRFQQDFDAAVHTLKDRFATHQSCPDNQSATQIRKLVSASHRPIVGVKVSRSTFCKARSIDHCMKTVDKQHWMVERKYDGEFCEMHIDLSKGDDWLKIFSKSGKDSTQDRRALKTILKGTLAIGKKACKIKSECILLGEMVVYNEAEKQIMPFHTIRKYVQRSGTYIGVSRDSPRKTSEHLMIIFFDLLLLDDNVTMQKPAEERKALLNRLCITKTGQAIIVESKVLNFADQDSKRKLIEHFAAAVTDRHEGLVLKPCGRPYLSTDPGERDTSTMIKLKKDYMDGLGDEADMAVIGASYNAQLASTKGLDCNSYTHFHVACLLNPEDVDRYQARARYKVVGTISCDGCIPPDVLPQANHLARLHKEAYHPGAAPSSFDVQTGTARIDVIFPEPFVFEVLGSSFEKPSDCNHWMLRHPRVKKLHSDRSWKDCISFTDLQKLARQALSAPPDSESQENLRWIERIEKSCRRKIARASAQTTPTSRTTTPSVSPRGRAYRSGLAASAVLTSPIWRVRQEISVAVNETAGLEGGLSSPLKGIRSSSVIPESPTSTCYPEDVSRAIDDAENVGEDPAACKLQEGLPTPPTSSPLKDGANKSTGAASKRKGDQVSLPEVKRACLAARFGYKSSHAPLADITHIPNQRLPSNFPPSSLSLMVDTLVDKRIMALQRAFPGRDFSWLADAAHAAIVTGIRANICRHECAILRAASKERERLCRLSHCMVYVEDRHSPSGAVAVAHALSHGARVAYSLEEWLAYPSSYSQANLRAYSSTGRLANASANKPALQKVYHLDYFLDDRYPKVLGIYRRLKRLGAFRDQVDFIDVVVMSMCCGLVETRADHERLFQEDWRKFRIGKSDFNPQSGERSVQCDVEDAEIELSTGP</sequence>
<dbReference type="InterPro" id="IPR012308">
    <property type="entry name" value="DNA_ligase_ATP-dep_N"/>
</dbReference>
<dbReference type="OrthoDB" id="2160351at2759"/>
<evidence type="ECO:0000256" key="4">
    <source>
        <dbReference type="ARBA" id="ARBA00022840"/>
    </source>
</evidence>
<dbReference type="Gene3D" id="3.30.470.30">
    <property type="entry name" value="DNA ligase/mRNA capping enzyme"/>
    <property type="match status" value="1"/>
</dbReference>
<dbReference type="PANTHER" id="PTHR45997:SF2">
    <property type="entry name" value="ATP DEPENDENT DNA LIGASE DOMAIN PROTEIN (AFU_ORTHOLOGUE AFUA_5G02430)"/>
    <property type="match status" value="1"/>
</dbReference>
<organism evidence="8 9">
    <name type="scientific">Myriangium duriaei CBS 260.36</name>
    <dbReference type="NCBI Taxonomy" id="1168546"/>
    <lineage>
        <taxon>Eukaryota</taxon>
        <taxon>Fungi</taxon>
        <taxon>Dikarya</taxon>
        <taxon>Ascomycota</taxon>
        <taxon>Pezizomycotina</taxon>
        <taxon>Dothideomycetes</taxon>
        <taxon>Dothideomycetidae</taxon>
        <taxon>Myriangiales</taxon>
        <taxon>Myriangiaceae</taxon>
        <taxon>Myriangium</taxon>
    </lineage>
</organism>
<keyword evidence="5" id="KW-0539">Nucleus</keyword>
<dbReference type="InterPro" id="IPR012310">
    <property type="entry name" value="DNA_ligase_ATP-dep_cent"/>
</dbReference>
<evidence type="ECO:0000256" key="6">
    <source>
        <dbReference type="SAM" id="MobiDB-lite"/>
    </source>
</evidence>
<comment type="similarity">
    <text evidence="1">Belongs to the ATP-dependent DNA ligase family.</text>
</comment>
<comment type="caution">
    <text evidence="8">The sequence shown here is derived from an EMBL/GenBank/DDBJ whole genome shotgun (WGS) entry which is preliminary data.</text>
</comment>
<dbReference type="Gene3D" id="1.10.3260.10">
    <property type="entry name" value="DNA ligase, ATP-dependent, N-terminal domain"/>
    <property type="match status" value="1"/>
</dbReference>
<dbReference type="InterPro" id="IPR029710">
    <property type="entry name" value="LIG4"/>
</dbReference>
<dbReference type="GO" id="GO:0005524">
    <property type="term" value="F:ATP binding"/>
    <property type="evidence" value="ECO:0007669"/>
    <property type="project" value="UniProtKB-KW"/>
</dbReference>
<dbReference type="PANTHER" id="PTHR45997">
    <property type="entry name" value="DNA LIGASE 4"/>
    <property type="match status" value="1"/>
</dbReference>
<keyword evidence="3" id="KW-0547">Nucleotide-binding</keyword>
<evidence type="ECO:0000256" key="5">
    <source>
        <dbReference type="ARBA" id="ARBA00023242"/>
    </source>
</evidence>
<evidence type="ECO:0000313" key="9">
    <source>
        <dbReference type="Proteomes" id="UP000799439"/>
    </source>
</evidence>
<dbReference type="GO" id="GO:0006303">
    <property type="term" value="P:double-strand break repair via nonhomologous end joining"/>
    <property type="evidence" value="ECO:0007669"/>
    <property type="project" value="TreeGrafter"/>
</dbReference>
<evidence type="ECO:0000256" key="1">
    <source>
        <dbReference type="ARBA" id="ARBA00007572"/>
    </source>
</evidence>
<keyword evidence="9" id="KW-1185">Reference proteome</keyword>
<evidence type="ECO:0000259" key="7">
    <source>
        <dbReference type="PROSITE" id="PS50160"/>
    </source>
</evidence>
<feature type="domain" description="ATP-dependent DNA ligase family profile" evidence="7">
    <location>
        <begin position="384"/>
        <end position="533"/>
    </location>
</feature>
<dbReference type="Pfam" id="PF04675">
    <property type="entry name" value="DNA_ligase_A_N"/>
    <property type="match status" value="1"/>
</dbReference>
<feature type="compositionally biased region" description="Low complexity" evidence="6">
    <location>
        <begin position="683"/>
        <end position="702"/>
    </location>
</feature>
<dbReference type="InterPro" id="IPR036599">
    <property type="entry name" value="DNA_ligase_N_sf"/>
</dbReference>
<dbReference type="GO" id="GO:0003910">
    <property type="term" value="F:DNA ligase (ATP) activity"/>
    <property type="evidence" value="ECO:0007669"/>
    <property type="project" value="InterPro"/>
</dbReference>